<dbReference type="EMBL" id="PVTR01000006">
    <property type="protein sequence ID" value="PRY87414.1"/>
    <property type="molecule type" value="Genomic_DNA"/>
</dbReference>
<reference evidence="2 3" key="1">
    <citation type="submission" date="2018-03" db="EMBL/GenBank/DDBJ databases">
        <title>Genomic Encyclopedia of Archaeal and Bacterial Type Strains, Phase II (KMG-II): from individual species to whole genera.</title>
        <authorList>
            <person name="Goeker M."/>
        </authorList>
    </citation>
    <scope>NUCLEOTIDE SEQUENCE [LARGE SCALE GENOMIC DNA]</scope>
    <source>
        <strain evidence="2 3">DSM 27929</strain>
    </source>
</reference>
<dbReference type="OrthoDB" id="9814425at2"/>
<dbReference type="InterPro" id="IPR037401">
    <property type="entry name" value="SnoaL-like"/>
</dbReference>
<dbReference type="Gene3D" id="3.10.450.50">
    <property type="match status" value="1"/>
</dbReference>
<sequence length="153" mass="18097">MKFLDSFSAMLFLGLFVILHSSHAQDRIKEIIVTDLWEDFTYAWENMDAEACADFYLEDGLNVPPELPENIGKKAIEIFYRELFESNQESKYRHKSHYVEQHGELMVEYGQFEVDWLPKTGEAWQYRARTLVHWGKDESGAWKIKTLIFNQIP</sequence>
<comment type="caution">
    <text evidence="2">The sequence shown here is derived from an EMBL/GenBank/DDBJ whole genome shotgun (WGS) entry which is preliminary data.</text>
</comment>
<protein>
    <submittedName>
        <fullName evidence="2">Uncharacterized protein (TIGR02246 family)</fullName>
    </submittedName>
</protein>
<name>A0A2T0WLL6_9BACT</name>
<dbReference type="Proteomes" id="UP000238157">
    <property type="component" value="Unassembled WGS sequence"/>
</dbReference>
<organism evidence="2 3">
    <name type="scientific">Mongoliibacter ruber</name>
    <dbReference type="NCBI Taxonomy" id="1750599"/>
    <lineage>
        <taxon>Bacteria</taxon>
        <taxon>Pseudomonadati</taxon>
        <taxon>Bacteroidota</taxon>
        <taxon>Cytophagia</taxon>
        <taxon>Cytophagales</taxon>
        <taxon>Cyclobacteriaceae</taxon>
        <taxon>Mongoliibacter</taxon>
    </lineage>
</organism>
<evidence type="ECO:0000313" key="2">
    <source>
        <dbReference type="EMBL" id="PRY87414.1"/>
    </source>
</evidence>
<keyword evidence="3" id="KW-1185">Reference proteome</keyword>
<evidence type="ECO:0000313" key="3">
    <source>
        <dbReference type="Proteomes" id="UP000238157"/>
    </source>
</evidence>
<dbReference type="InterPro" id="IPR032710">
    <property type="entry name" value="NTF2-like_dom_sf"/>
</dbReference>
<dbReference type="RefSeq" id="WP_106133712.1">
    <property type="nucleotide sequence ID" value="NZ_PVTR01000006.1"/>
</dbReference>
<dbReference type="Pfam" id="PF12680">
    <property type="entry name" value="SnoaL_2"/>
    <property type="match status" value="1"/>
</dbReference>
<dbReference type="SUPFAM" id="SSF54427">
    <property type="entry name" value="NTF2-like"/>
    <property type="match status" value="1"/>
</dbReference>
<feature type="domain" description="SnoaL-like" evidence="1">
    <location>
        <begin position="38"/>
        <end position="134"/>
    </location>
</feature>
<evidence type="ECO:0000259" key="1">
    <source>
        <dbReference type="Pfam" id="PF12680"/>
    </source>
</evidence>
<gene>
    <name evidence="2" type="ORF">CLW00_10633</name>
</gene>
<dbReference type="AlphaFoldDB" id="A0A2T0WLL6"/>
<accession>A0A2T0WLL6</accession>
<proteinExistence type="predicted"/>